<proteinExistence type="predicted"/>
<evidence type="ECO:0000313" key="2">
    <source>
        <dbReference type="Proteomes" id="UP000828101"/>
    </source>
</evidence>
<sequence length="166" mass="18714">MVMRFDSLSKNVVNVMKALSNNQGLLQLLVNNVENPFDPNLPEINGSHVINPKHALCRIKPYPFDVEATETNGSFIRVYYNYGDLDESEAICETTLHIDIVVAKELWLIKGNMIRPYEIMARVIDMVGKRGVGTGIKLNINGFQHLAVNTKFDAIRITSEYMTVEA</sequence>
<accession>A0AAE8YYJ6</accession>
<gene>
    <name evidence="1" type="ORF">SKYWALKER_65</name>
</gene>
<organism evidence="1 2">
    <name type="scientific">Bacillus phage vB_BanS_Skywalker</name>
    <dbReference type="NCBI Taxonomy" id="2894789"/>
    <lineage>
        <taxon>Viruses</taxon>
        <taxon>Duplodnaviria</taxon>
        <taxon>Heunggongvirae</taxon>
        <taxon>Uroviricota</taxon>
        <taxon>Caudoviricetes</taxon>
        <taxon>Joanripponvirinae</taxon>
        <taxon>Tsamsavirus</taxon>
        <taxon>Tsamsavirus skywalker</taxon>
    </lineage>
</organism>
<evidence type="ECO:0000313" key="1">
    <source>
        <dbReference type="EMBL" id="UGO51222.1"/>
    </source>
</evidence>
<dbReference type="Proteomes" id="UP000828101">
    <property type="component" value="Segment"/>
</dbReference>
<keyword evidence="2" id="KW-1185">Reference proteome</keyword>
<dbReference type="EMBL" id="OK499994">
    <property type="protein sequence ID" value="UGO51222.1"/>
    <property type="molecule type" value="Genomic_DNA"/>
</dbReference>
<protein>
    <submittedName>
        <fullName evidence="1">Uncharacterized protein</fullName>
    </submittedName>
</protein>
<reference evidence="1 2" key="1">
    <citation type="submission" date="2021-10" db="EMBL/GenBank/DDBJ databases">
        <authorList>
            <person name="James R."/>
            <person name="Lavering E.D."/>
            <person name="Fairholm J.D."/>
            <person name="Ogilvie B.H."/>
            <person name="Thurgood T.L."/>
            <person name="Hyer A."/>
            <person name="Robison R.A."/>
            <person name="Grose J.H."/>
        </authorList>
    </citation>
    <scope>NUCLEOTIDE SEQUENCE [LARGE SCALE GENOMIC DNA]</scope>
</reference>
<name>A0AAE8YYJ6_9CAUD</name>